<dbReference type="RefSeq" id="WP_142121140.1">
    <property type="nucleotide sequence ID" value="NZ_BAAASV010000002.1"/>
</dbReference>
<dbReference type="OrthoDB" id="614750at2"/>
<protein>
    <recommendedName>
        <fullName evidence="4">Ig-like domain-containing protein</fullName>
    </recommendedName>
</protein>
<accession>A0A542ZP19</accession>
<name>A0A542ZP19_RARFA</name>
<organism evidence="2 3">
    <name type="scientific">Rarobacter faecitabidus</name>
    <dbReference type="NCBI Taxonomy" id="13243"/>
    <lineage>
        <taxon>Bacteria</taxon>
        <taxon>Bacillati</taxon>
        <taxon>Actinomycetota</taxon>
        <taxon>Actinomycetes</taxon>
        <taxon>Micrococcales</taxon>
        <taxon>Rarobacteraceae</taxon>
        <taxon>Rarobacter</taxon>
    </lineage>
</organism>
<evidence type="ECO:0008006" key="4">
    <source>
        <dbReference type="Google" id="ProtNLM"/>
    </source>
</evidence>
<keyword evidence="3" id="KW-1185">Reference proteome</keyword>
<feature type="chain" id="PRO_5022053176" description="Ig-like domain-containing protein" evidence="1">
    <location>
        <begin position="33"/>
        <end position="614"/>
    </location>
</feature>
<comment type="caution">
    <text evidence="2">The sequence shown here is derived from an EMBL/GenBank/DDBJ whole genome shotgun (WGS) entry which is preliminary data.</text>
</comment>
<feature type="signal peptide" evidence="1">
    <location>
        <begin position="1"/>
        <end position="32"/>
    </location>
</feature>
<evidence type="ECO:0000313" key="3">
    <source>
        <dbReference type="Proteomes" id="UP000315389"/>
    </source>
</evidence>
<evidence type="ECO:0000313" key="2">
    <source>
        <dbReference type="EMBL" id="TQL62121.1"/>
    </source>
</evidence>
<keyword evidence="1" id="KW-0732">Signal</keyword>
<dbReference type="Gene3D" id="2.60.40.2700">
    <property type="match status" value="3"/>
</dbReference>
<proteinExistence type="predicted"/>
<dbReference type="EMBL" id="VFOS01000002">
    <property type="protein sequence ID" value="TQL62121.1"/>
    <property type="molecule type" value="Genomic_DNA"/>
</dbReference>
<dbReference type="Proteomes" id="UP000315389">
    <property type="component" value="Unassembled WGS sequence"/>
</dbReference>
<gene>
    <name evidence="2" type="ORF">FB461_1758</name>
</gene>
<reference evidence="2 3" key="1">
    <citation type="submission" date="2019-06" db="EMBL/GenBank/DDBJ databases">
        <title>Sequencing the genomes of 1000 actinobacteria strains.</title>
        <authorList>
            <person name="Klenk H.-P."/>
        </authorList>
    </citation>
    <scope>NUCLEOTIDE SEQUENCE [LARGE SCALE GENOMIC DNA]</scope>
    <source>
        <strain evidence="2 3">DSM 4813</strain>
    </source>
</reference>
<evidence type="ECO:0000256" key="1">
    <source>
        <dbReference type="SAM" id="SignalP"/>
    </source>
</evidence>
<dbReference type="AlphaFoldDB" id="A0A542ZP19"/>
<sequence>MTRIRRSSRLVAVLAAGALVLPLLTTVSAAHAHEVDTTTSSWLASDFNAAGIGDLGAANADIDGGGYYLLRSEMAAAGAPANTELTVPGSGLKFTLGGGVSGTADHVRAVGQRIETAHALGSQATGPATKIQLVGMGVNGGQQNVPLTLGLSGGPVQTTFSISDWCSSAPQYSDTLFGTHRHRYSGSTQSAAVCGLFATAPISVPAGQKLDYLRLPVNSNVRIFAIASDATTTAAVISGSRHVILTPDAVAGELMGVEVLGVTEQESVRYQWRRNGVVMRGVTGETYRPSGWDTGAAIQVQAAVIRSGFRPATAAPSAAVIVREGQIEVTADPTVSGIVRYGEELAVDPGRYRPANASVAYEWLVNGEAIPGATGATYAPDAATVGHSLSVRVTATAVGYSLHDQIVDVGKVAGRQCAVLQGARVSGASVVGETLTAIPGVYSAPQASSTTTWLRGGTPIAGATTTSYRLTTTDAGKTITARITTVAPGHDPIVELVAVGTVFSAAAAPLPASSPSVKTIKIKRKPALFHGKKTLKNRAKLKRGTVLKVRKPKVDARSVTYKYTWYRAGRKAAVGQKYRVSPKDNGKRIKVTVIMTATGYKSAKTTISKVIRVS</sequence>